<dbReference type="SUPFAM" id="SSF103481">
    <property type="entry name" value="Multidrug resistance efflux transporter EmrE"/>
    <property type="match status" value="2"/>
</dbReference>
<keyword evidence="3" id="KW-1133">Transmembrane helix</keyword>
<dbReference type="EMBL" id="OB661053">
    <property type="protein sequence ID" value="CAD7227162.1"/>
    <property type="molecule type" value="Genomic_DNA"/>
</dbReference>
<evidence type="ECO:0000256" key="4">
    <source>
        <dbReference type="ARBA" id="ARBA00023136"/>
    </source>
</evidence>
<reference evidence="5" key="1">
    <citation type="submission" date="2020-11" db="EMBL/GenBank/DDBJ databases">
        <authorList>
            <person name="Tran Van P."/>
        </authorList>
    </citation>
    <scope>NUCLEOTIDE SEQUENCE</scope>
</reference>
<protein>
    <submittedName>
        <fullName evidence="5">Uncharacterized protein</fullName>
    </submittedName>
</protein>
<dbReference type="Pfam" id="PF03151">
    <property type="entry name" value="TPT"/>
    <property type="match status" value="1"/>
</dbReference>
<dbReference type="GO" id="GO:0016020">
    <property type="term" value="C:membrane"/>
    <property type="evidence" value="ECO:0007669"/>
    <property type="project" value="UniProtKB-SubCell"/>
</dbReference>
<evidence type="ECO:0000256" key="1">
    <source>
        <dbReference type="ARBA" id="ARBA00004141"/>
    </source>
</evidence>
<evidence type="ECO:0000313" key="5">
    <source>
        <dbReference type="EMBL" id="CAD7227162.1"/>
    </source>
</evidence>
<dbReference type="InterPro" id="IPR050186">
    <property type="entry name" value="TPT_transporter"/>
</dbReference>
<dbReference type="InterPro" id="IPR037185">
    <property type="entry name" value="EmrE-like"/>
</dbReference>
<dbReference type="PANTHER" id="PTHR11132">
    <property type="entry name" value="SOLUTE CARRIER FAMILY 35"/>
    <property type="match status" value="1"/>
</dbReference>
<accession>A0A7R8W900</accession>
<dbReference type="AlphaFoldDB" id="A0A7R8W900"/>
<organism evidence="5">
    <name type="scientific">Cyprideis torosa</name>
    <dbReference type="NCBI Taxonomy" id="163714"/>
    <lineage>
        <taxon>Eukaryota</taxon>
        <taxon>Metazoa</taxon>
        <taxon>Ecdysozoa</taxon>
        <taxon>Arthropoda</taxon>
        <taxon>Crustacea</taxon>
        <taxon>Oligostraca</taxon>
        <taxon>Ostracoda</taxon>
        <taxon>Podocopa</taxon>
        <taxon>Podocopida</taxon>
        <taxon>Cytherocopina</taxon>
        <taxon>Cytheroidea</taxon>
        <taxon>Cytherideidae</taxon>
        <taxon>Cyprideis</taxon>
    </lineage>
</organism>
<keyword evidence="4" id="KW-0472">Membrane</keyword>
<dbReference type="OrthoDB" id="6418713at2759"/>
<evidence type="ECO:0000256" key="2">
    <source>
        <dbReference type="ARBA" id="ARBA00022692"/>
    </source>
</evidence>
<name>A0A7R8W900_9CRUS</name>
<proteinExistence type="predicted"/>
<comment type="subcellular location">
    <subcellularLocation>
        <location evidence="1">Membrane</location>
        <topology evidence="1">Multi-pass membrane protein</topology>
    </subcellularLocation>
</comment>
<dbReference type="InterPro" id="IPR004853">
    <property type="entry name" value="Sugar_P_trans_dom"/>
</dbReference>
<gene>
    <name evidence="5" type="ORF">CTOB1V02_LOCUS5071</name>
</gene>
<dbReference type="Gene3D" id="1.10.3730.20">
    <property type="match status" value="1"/>
</dbReference>
<keyword evidence="2" id="KW-0812">Transmembrane</keyword>
<evidence type="ECO:0000256" key="3">
    <source>
        <dbReference type="ARBA" id="ARBA00022989"/>
    </source>
</evidence>
<sequence>MSEVREIVKILILIVLWYVVSASNNVIGKSVLMQFPYPMTLTMVQLLSIALYSGPLFRVFGVRSNKQKLSSDEDNQRGYTEEPSWRYWWTYVIPLAFGKFFSSVSGHVSLWKVSVSYAHTVKASMPFFTVLLVRILFGEKQTRPVYISLIPIVCGVMIATATEMSFDMIGLISAVIATIGFSLQNIFSKKVLIDTGMHHLRLLQVLGQIALFMFLPCWLFFDFRSILLTKNEFQTHPVNILLLLFTDGLFSFLQNIFAFSVLSMVTPLTYAVANASKRVAIISVSLLFFRNPVTALNILGMLLAIVGVLGYNKVRKFYIQCLRGGGVTFYRCVLVVGGMGINNSGKIRCKSSGEEAVAVADD</sequence>